<dbReference type="InterPro" id="IPR013901">
    <property type="entry name" value="Anthrone_oxy"/>
</dbReference>
<evidence type="ECO:0008006" key="4">
    <source>
        <dbReference type="Google" id="ProtNLM"/>
    </source>
</evidence>
<dbReference type="RefSeq" id="WP_086597309.1">
    <property type="nucleotide sequence ID" value="NZ_MTSE01000043.1"/>
</dbReference>
<dbReference type="OrthoDB" id="1441453at2"/>
<evidence type="ECO:0000313" key="2">
    <source>
        <dbReference type="EMBL" id="OUJ68771.1"/>
    </source>
</evidence>
<keyword evidence="1" id="KW-0812">Transmembrane</keyword>
<keyword evidence="1" id="KW-0472">Membrane</keyword>
<protein>
    <recommendedName>
        <fullName evidence="4">DUF1772 domain-containing protein</fullName>
    </recommendedName>
</protein>
<keyword evidence="1" id="KW-1133">Transmembrane helix</keyword>
<evidence type="ECO:0000256" key="1">
    <source>
        <dbReference type="SAM" id="Phobius"/>
    </source>
</evidence>
<dbReference type="AlphaFoldDB" id="A0A243W5Y5"/>
<feature type="transmembrane region" description="Helical" evidence="1">
    <location>
        <begin position="75"/>
        <end position="96"/>
    </location>
</feature>
<dbReference type="PANTHER" id="PTHR36535:SF1">
    <property type="entry name" value="DUF1772 DOMAIN-CONTAINING PROTEIN"/>
    <property type="match status" value="1"/>
</dbReference>
<keyword evidence="3" id="KW-1185">Reference proteome</keyword>
<evidence type="ECO:0000313" key="3">
    <source>
        <dbReference type="Proteomes" id="UP000194873"/>
    </source>
</evidence>
<dbReference type="EMBL" id="MTSE01000043">
    <property type="protein sequence ID" value="OUJ68771.1"/>
    <property type="molecule type" value="Genomic_DNA"/>
</dbReference>
<sequence length="143" mass="15805">MLYGQLALIAATLFSGAAVYITLAEQPARLTLEPAALLAEWQPAYAKGLRMQSSLAVVGFLFGLLTWWQTTDWRWLLGASILLLNWPYTLISMLPVNKQLMATTPSTAGTESRALVQQWGRLHAVRTMLGLLATAVFLWASLR</sequence>
<feature type="transmembrane region" description="Helical" evidence="1">
    <location>
        <begin position="123"/>
        <end position="142"/>
    </location>
</feature>
<feature type="transmembrane region" description="Helical" evidence="1">
    <location>
        <begin position="48"/>
        <end position="68"/>
    </location>
</feature>
<accession>A0A243W5Y5</accession>
<dbReference type="Proteomes" id="UP000194873">
    <property type="component" value="Unassembled WGS sequence"/>
</dbReference>
<comment type="caution">
    <text evidence="2">The sequence shown here is derived from an EMBL/GenBank/DDBJ whole genome shotgun (WGS) entry which is preliminary data.</text>
</comment>
<name>A0A243W5Y5_9BACT</name>
<proteinExistence type="predicted"/>
<gene>
    <name evidence="2" type="ORF">BXP70_27445</name>
</gene>
<dbReference type="Pfam" id="PF08592">
    <property type="entry name" value="Anthrone_oxy"/>
    <property type="match status" value="1"/>
</dbReference>
<dbReference type="PANTHER" id="PTHR36535">
    <property type="entry name" value="YALI0E30327P"/>
    <property type="match status" value="1"/>
</dbReference>
<organism evidence="2 3">
    <name type="scientific">Hymenobacter crusticola</name>
    <dbReference type="NCBI Taxonomy" id="1770526"/>
    <lineage>
        <taxon>Bacteria</taxon>
        <taxon>Pseudomonadati</taxon>
        <taxon>Bacteroidota</taxon>
        <taxon>Cytophagia</taxon>
        <taxon>Cytophagales</taxon>
        <taxon>Hymenobacteraceae</taxon>
        <taxon>Hymenobacter</taxon>
    </lineage>
</organism>
<reference evidence="2 3" key="1">
    <citation type="submission" date="2017-01" db="EMBL/GenBank/DDBJ databases">
        <title>A new Hymenobacter.</title>
        <authorList>
            <person name="Liang Y."/>
            <person name="Feng F."/>
        </authorList>
    </citation>
    <scope>NUCLEOTIDE SEQUENCE [LARGE SCALE GENOMIC DNA]</scope>
    <source>
        <strain evidence="2">MIMBbqt21</strain>
    </source>
</reference>